<gene>
    <name evidence="3" type="ORF">H0A72_21685</name>
</gene>
<dbReference type="Pfam" id="PF02120">
    <property type="entry name" value="Flg_hook"/>
    <property type="match status" value="1"/>
</dbReference>
<name>A0A853G0P2_9BURK</name>
<dbReference type="Proteomes" id="UP000559809">
    <property type="component" value="Unassembled WGS sequence"/>
</dbReference>
<feature type="domain" description="Flagellar hook-length control protein-like C-terminal" evidence="2">
    <location>
        <begin position="161"/>
        <end position="233"/>
    </location>
</feature>
<dbReference type="RefSeq" id="WP_180158597.1">
    <property type="nucleotide sequence ID" value="NZ_JACCEM010000021.1"/>
</dbReference>
<proteinExistence type="predicted"/>
<feature type="region of interest" description="Disordered" evidence="1">
    <location>
        <begin position="64"/>
        <end position="112"/>
    </location>
</feature>
<sequence length="254" mass="25737">AAAGARGPAAMAQAPAGSVAGQLAQSLAQALQSSGMFYESHLNLLATGRMTAEQLMREPQALAGRAEPGATAAPAGEAAAKGAGANEAGAQAGAARGGDPAQAAAAPPGSSLAGLDPQTHLLVRQQLEVLANQAFAWRGEAWPGTPMEWEVGRREEPAEAGAEAGANWATRIAIQLPRLGQVEARLTLSGQQLVMHVVAPESAGTLDEAAEALRGRYAAQGLTLSRLSIAAADTTGGLEPKPLEYPFTPSEGRP</sequence>
<keyword evidence="3" id="KW-0966">Cell projection</keyword>
<keyword evidence="3" id="KW-0969">Cilium</keyword>
<protein>
    <submittedName>
        <fullName evidence="3">Flagellar hook-length control protein FliK</fullName>
    </submittedName>
</protein>
<dbReference type="InterPro" id="IPR038610">
    <property type="entry name" value="FliK-like_C_sf"/>
</dbReference>
<organism evidence="3 4">
    <name type="scientific">Parapusillimonas granuli</name>
    <dbReference type="NCBI Taxonomy" id="380911"/>
    <lineage>
        <taxon>Bacteria</taxon>
        <taxon>Pseudomonadati</taxon>
        <taxon>Pseudomonadota</taxon>
        <taxon>Betaproteobacteria</taxon>
        <taxon>Burkholderiales</taxon>
        <taxon>Alcaligenaceae</taxon>
        <taxon>Parapusillimonas</taxon>
    </lineage>
</organism>
<keyword evidence="3" id="KW-0282">Flagellum</keyword>
<evidence type="ECO:0000313" key="3">
    <source>
        <dbReference type="EMBL" id="NYT51925.1"/>
    </source>
</evidence>
<evidence type="ECO:0000313" key="4">
    <source>
        <dbReference type="Proteomes" id="UP000559809"/>
    </source>
</evidence>
<accession>A0A853G0P2</accession>
<dbReference type="EMBL" id="JACCEM010000021">
    <property type="protein sequence ID" value="NYT51925.1"/>
    <property type="molecule type" value="Genomic_DNA"/>
</dbReference>
<dbReference type="AlphaFoldDB" id="A0A853G0P2"/>
<evidence type="ECO:0000259" key="2">
    <source>
        <dbReference type="Pfam" id="PF02120"/>
    </source>
</evidence>
<reference evidence="3 4" key="1">
    <citation type="submission" date="2020-07" db="EMBL/GenBank/DDBJ databases">
        <title>Taxonomic revisions and descriptions of new bacterial species based on genomic comparisons in the high-G+C-content subgroup of the family Alcaligenaceae.</title>
        <authorList>
            <person name="Szabo A."/>
            <person name="Felfoldi T."/>
        </authorList>
    </citation>
    <scope>NUCLEOTIDE SEQUENCE [LARGE SCALE GENOMIC DNA]</scope>
    <source>
        <strain evidence="3 4">LMG 24012</strain>
    </source>
</reference>
<dbReference type="InterPro" id="IPR021136">
    <property type="entry name" value="Flagellar_hook_control-like_C"/>
</dbReference>
<dbReference type="Gene3D" id="3.30.750.140">
    <property type="match status" value="1"/>
</dbReference>
<evidence type="ECO:0000256" key="1">
    <source>
        <dbReference type="SAM" id="MobiDB-lite"/>
    </source>
</evidence>
<feature type="region of interest" description="Disordered" evidence="1">
    <location>
        <begin position="235"/>
        <end position="254"/>
    </location>
</feature>
<keyword evidence="4" id="KW-1185">Reference proteome</keyword>
<feature type="non-terminal residue" evidence="3">
    <location>
        <position position="1"/>
    </location>
</feature>
<comment type="caution">
    <text evidence="3">The sequence shown here is derived from an EMBL/GenBank/DDBJ whole genome shotgun (WGS) entry which is preliminary data.</text>
</comment>